<dbReference type="InterPro" id="IPR013701">
    <property type="entry name" value="Lhr-like_DEAD/DEAH_assoc"/>
</dbReference>
<dbReference type="PANTHER" id="PTHR47962:SF3">
    <property type="entry name" value="LARGE ATP-DEPENDENT HELICASE-RELATED PROTEIN"/>
    <property type="match status" value="1"/>
</dbReference>
<comment type="similarity">
    <text evidence="9">Belongs to the Lhr helicase family. Lhr-Core subfamily.</text>
</comment>
<dbReference type="InterPro" id="IPR001650">
    <property type="entry name" value="Helicase_C-like"/>
</dbReference>
<dbReference type="Proteomes" id="UP001431449">
    <property type="component" value="Unassembled WGS sequence"/>
</dbReference>
<dbReference type="Pfam" id="PF00270">
    <property type="entry name" value="DEAD"/>
    <property type="match status" value="1"/>
</dbReference>
<evidence type="ECO:0000256" key="2">
    <source>
        <dbReference type="ARBA" id="ARBA00022763"/>
    </source>
</evidence>
<dbReference type="SMART" id="SM00487">
    <property type="entry name" value="DEXDc"/>
    <property type="match status" value="1"/>
</dbReference>
<evidence type="ECO:0000256" key="7">
    <source>
        <dbReference type="ARBA" id="ARBA00023204"/>
    </source>
</evidence>
<keyword evidence="3" id="KW-0378">Hydrolase</keyword>
<evidence type="ECO:0000313" key="13">
    <source>
        <dbReference type="Proteomes" id="UP001431449"/>
    </source>
</evidence>
<name>A0ABT0GMD3_9GAMM</name>
<keyword evidence="8" id="KW-0413">Isomerase</keyword>
<dbReference type="SUPFAM" id="SSF52540">
    <property type="entry name" value="P-loop containing nucleoside triphosphate hydrolases"/>
    <property type="match status" value="1"/>
</dbReference>
<dbReference type="InterPro" id="IPR026362">
    <property type="entry name" value="DEXH_lig_assoc"/>
</dbReference>
<keyword evidence="12" id="KW-0436">Ligase</keyword>
<evidence type="ECO:0000256" key="3">
    <source>
        <dbReference type="ARBA" id="ARBA00022801"/>
    </source>
</evidence>
<feature type="domain" description="Helicase C-terminal" evidence="11">
    <location>
        <begin position="243"/>
        <end position="392"/>
    </location>
</feature>
<dbReference type="NCBIfam" id="TIGR04121">
    <property type="entry name" value="DEXH_lig_assoc"/>
    <property type="match status" value="1"/>
</dbReference>
<evidence type="ECO:0000256" key="8">
    <source>
        <dbReference type="ARBA" id="ARBA00023235"/>
    </source>
</evidence>
<dbReference type="InterPro" id="IPR027417">
    <property type="entry name" value="P-loop_NTPase"/>
</dbReference>
<dbReference type="GO" id="GO:0016874">
    <property type="term" value="F:ligase activity"/>
    <property type="evidence" value="ECO:0007669"/>
    <property type="project" value="UniProtKB-KW"/>
</dbReference>
<dbReference type="PIRSF" id="PIRSF037307">
    <property type="entry name" value="Lhr-like_helic_prd"/>
    <property type="match status" value="1"/>
</dbReference>
<keyword evidence="13" id="KW-1185">Reference proteome</keyword>
<dbReference type="Pfam" id="PF08494">
    <property type="entry name" value="DEAD_assoc"/>
    <property type="match status" value="1"/>
</dbReference>
<dbReference type="PROSITE" id="PS51194">
    <property type="entry name" value="HELICASE_CTER"/>
    <property type="match status" value="1"/>
</dbReference>
<dbReference type="Gene3D" id="3.40.50.300">
    <property type="entry name" value="P-loop containing nucleotide triphosphate hydrolases"/>
    <property type="match status" value="2"/>
</dbReference>
<dbReference type="PROSITE" id="PS51192">
    <property type="entry name" value="HELICASE_ATP_BIND_1"/>
    <property type="match status" value="1"/>
</dbReference>
<dbReference type="PANTHER" id="PTHR47962">
    <property type="entry name" value="ATP-DEPENDENT HELICASE LHR-RELATED-RELATED"/>
    <property type="match status" value="1"/>
</dbReference>
<keyword evidence="1" id="KW-0547">Nucleotide-binding</keyword>
<proteinExistence type="inferred from homology"/>
<reference evidence="12" key="1">
    <citation type="submission" date="2022-04" db="EMBL/GenBank/DDBJ databases">
        <title>Lysobacter sp. CAU 1642 isolated from sea sand.</title>
        <authorList>
            <person name="Kim W."/>
        </authorList>
    </citation>
    <scope>NUCLEOTIDE SEQUENCE</scope>
    <source>
        <strain evidence="12">CAU 1642</strain>
    </source>
</reference>
<keyword evidence="7" id="KW-0234">DNA repair</keyword>
<dbReference type="InterPro" id="IPR017170">
    <property type="entry name" value="Lhr-like"/>
</dbReference>
<keyword evidence="5" id="KW-0067">ATP-binding</keyword>
<organism evidence="12 13">
    <name type="scientific">Pseudomarimonas salicorniae</name>
    <dbReference type="NCBI Taxonomy" id="2933270"/>
    <lineage>
        <taxon>Bacteria</taxon>
        <taxon>Pseudomonadati</taxon>
        <taxon>Pseudomonadota</taxon>
        <taxon>Gammaproteobacteria</taxon>
        <taxon>Lysobacterales</taxon>
        <taxon>Lysobacteraceae</taxon>
        <taxon>Pseudomarimonas</taxon>
    </lineage>
</organism>
<evidence type="ECO:0000256" key="4">
    <source>
        <dbReference type="ARBA" id="ARBA00022806"/>
    </source>
</evidence>
<keyword evidence="6" id="KW-0238">DNA-binding</keyword>
<dbReference type="InterPro" id="IPR052511">
    <property type="entry name" value="ATP-dep_Helicase"/>
</dbReference>
<gene>
    <name evidence="12" type="ORF">M0G41_17895</name>
</gene>
<dbReference type="Pfam" id="PF00271">
    <property type="entry name" value="Helicase_C"/>
    <property type="match status" value="1"/>
</dbReference>
<dbReference type="InterPro" id="IPR011545">
    <property type="entry name" value="DEAD/DEAH_box_helicase_dom"/>
</dbReference>
<evidence type="ECO:0000259" key="10">
    <source>
        <dbReference type="PROSITE" id="PS51192"/>
    </source>
</evidence>
<evidence type="ECO:0000313" key="12">
    <source>
        <dbReference type="EMBL" id="MCK7595532.1"/>
    </source>
</evidence>
<dbReference type="EMBL" id="JALNMH010000020">
    <property type="protein sequence ID" value="MCK7595532.1"/>
    <property type="molecule type" value="Genomic_DNA"/>
</dbReference>
<dbReference type="Pfam" id="PF19306">
    <property type="entry name" value="WHD_Lhr"/>
    <property type="match status" value="1"/>
</dbReference>
<protein>
    <submittedName>
        <fullName evidence="12">Ligase-associated DNA damage response DEXH box helicase</fullName>
    </submittedName>
</protein>
<dbReference type="SMART" id="SM00490">
    <property type="entry name" value="HELICc"/>
    <property type="match status" value="1"/>
</dbReference>
<evidence type="ECO:0000256" key="6">
    <source>
        <dbReference type="ARBA" id="ARBA00023125"/>
    </source>
</evidence>
<keyword evidence="2" id="KW-0227">DNA damage</keyword>
<keyword evidence="4" id="KW-0347">Helicase</keyword>
<feature type="domain" description="Helicase ATP-binding" evidence="10">
    <location>
        <begin position="27"/>
        <end position="207"/>
    </location>
</feature>
<sequence length="809" mass="87676">MDAAQARLEAWFAAQGYAPLAHQREVWTAYLAGRSGLLHTPTGSGKTLAVAGGPLIEALAEGDRGGAPRLLWITPLRALAADTARALQVAIDGLGLGWQVVLRTGDASARDKRLARSGKREVVVTTPESLSLLLSYADTQASLDSLRAVVVDEWHELLGSKRGVLLELGLARLRQRVSGLRCWGLSATLGNLEEAAQVLLPGEAKPHCVGGAPRRRTEVECLLPREPGRFPYAGHLGLSQLPQVLQRLIAAPSSLVFTNTRAQAELWHQALSAVWPEDLSTLALHHGSIDPAQRRAVEQALAAGRLRAVVATSSLDLGVDFPPVEQVLQIGSPKGVARLLQRAGRAKHRPGESGAILGVPTHALEIAEYAAVRRAVERDAVESRPPLVGCLDVLAQHAVTLALGGGFEADALFAEVRRSHAYAALERATFDAVLRFIEVGGEALAHYPDYRRVRRDETGRYVLDDRRIALRHRLSIGTISSDGALAVKLLRGKTLGHVEERFVGQLTPGDRFLFAGRALQLVRVENMVALVKLAPKHDGRVPRWQGGQLPLSNAVGPRVAEVLADPQDAAERAALAPLREAQARRSRLPTPGGLLVERAASREGEHLFVYPFAGRQLHDGLAALWAWRLSRIAPGTYTFSCSDYGLMLSGDALPALDAAAWAALLSPDGLHEDLARCLNLAELARRQFREVARVAGLLPPSLPGRAPRSLRALQASSALLFDVLSRHDPGHLLLAQAEREVREQQLCEDALRVLLRRLSASPRSEVTLEGFSPLAFPLWAESQRGQLSTEDWTTRVRRAAEKLERGLAR</sequence>
<evidence type="ECO:0000259" key="11">
    <source>
        <dbReference type="PROSITE" id="PS51194"/>
    </source>
</evidence>
<evidence type="ECO:0000256" key="9">
    <source>
        <dbReference type="ARBA" id="ARBA00093467"/>
    </source>
</evidence>
<comment type="caution">
    <text evidence="12">The sequence shown here is derived from an EMBL/GenBank/DDBJ whole genome shotgun (WGS) entry which is preliminary data.</text>
</comment>
<evidence type="ECO:0000256" key="1">
    <source>
        <dbReference type="ARBA" id="ARBA00022741"/>
    </source>
</evidence>
<dbReference type="InterPro" id="IPR014001">
    <property type="entry name" value="Helicase_ATP-bd"/>
</dbReference>
<dbReference type="InterPro" id="IPR045628">
    <property type="entry name" value="Lhr_WH_dom"/>
</dbReference>
<accession>A0ABT0GMD3</accession>
<evidence type="ECO:0000256" key="5">
    <source>
        <dbReference type="ARBA" id="ARBA00022840"/>
    </source>
</evidence>